<dbReference type="InterPro" id="IPR000120">
    <property type="entry name" value="Amidase"/>
</dbReference>
<dbReference type="EMBL" id="CP046620">
    <property type="protein sequence ID" value="QHQ37191.1"/>
    <property type="molecule type" value="Genomic_DNA"/>
</dbReference>
<evidence type="ECO:0000313" key="2">
    <source>
        <dbReference type="EMBL" id="QHQ37191.1"/>
    </source>
</evidence>
<dbReference type="GO" id="GO:0003824">
    <property type="term" value="F:catalytic activity"/>
    <property type="evidence" value="ECO:0007669"/>
    <property type="project" value="InterPro"/>
</dbReference>
<dbReference type="Proteomes" id="UP000464495">
    <property type="component" value="Chromosome"/>
</dbReference>
<dbReference type="KEGG" id="amaq:GO499_19380"/>
<reference evidence="2 3" key="1">
    <citation type="submission" date="2019-12" db="EMBL/GenBank/DDBJ databases">
        <title>Complete genome sequence of Algicella marina strain 9Alg 56(T) isolated from the red alga Tichocarpus crinitus.</title>
        <authorList>
            <person name="Kim S.-G."/>
            <person name="Nedashkovskaya O.I."/>
        </authorList>
    </citation>
    <scope>NUCLEOTIDE SEQUENCE [LARGE SCALE GENOMIC DNA]</scope>
    <source>
        <strain evidence="2 3">9Alg 56</strain>
    </source>
</reference>
<sequence length="445" mass="46769">MSRPHALTASDAAEAIRSGRLTATKLVSDCLARIEETDGTLHAWAHVDAEGAMAAAEEADSRKMHGLPLGPLHGVPVGLKDIIDTAGQPTTRGTPIFAGRQPVADARIVTTLREAGAIILGKTVTTELAFVHAAETRNPHNPAHTPGGSSSGSAAAVGAFQVPLAVGTQTNGSVIRPASFCGTFGFKPTRGLIPRTGVLQTSVSLDQLGTFARSVEDIALVTEALMSADPADPKSLPHHKPHLAAGAAAEPPVEPALAVFDLPYSSQLASDTTHGLAELSDALGARVEHHASPPAFASLPQVQSTIHLYEITHHLADVFDENWDAISDSLRPLVETGRKITADQHAEALERMGEAERWAEAFFKDFDAILAPSALGEAPLFGPATGDPICCTYWTVMGLPCLSLPLLTGDAGLPIGVQLIGRQQHDDRLLRTANWLLKTLTSPEA</sequence>
<evidence type="ECO:0000259" key="1">
    <source>
        <dbReference type="Pfam" id="PF01425"/>
    </source>
</evidence>
<dbReference type="PANTHER" id="PTHR11895:SF151">
    <property type="entry name" value="GLUTAMYL-TRNA(GLN) AMIDOTRANSFERASE SUBUNIT A"/>
    <property type="match status" value="1"/>
</dbReference>
<keyword evidence="3" id="KW-1185">Reference proteome</keyword>
<dbReference type="InterPro" id="IPR036928">
    <property type="entry name" value="AS_sf"/>
</dbReference>
<name>A0A6P1T5V4_9RHOB</name>
<dbReference type="PANTHER" id="PTHR11895">
    <property type="entry name" value="TRANSAMIDASE"/>
    <property type="match status" value="1"/>
</dbReference>
<accession>A0A6P1T5V4</accession>
<dbReference type="Pfam" id="PF01425">
    <property type="entry name" value="Amidase"/>
    <property type="match status" value="1"/>
</dbReference>
<dbReference type="AlphaFoldDB" id="A0A6P1T5V4"/>
<dbReference type="SUPFAM" id="SSF75304">
    <property type="entry name" value="Amidase signature (AS) enzymes"/>
    <property type="match status" value="1"/>
</dbReference>
<dbReference type="Gene3D" id="3.90.1300.10">
    <property type="entry name" value="Amidase signature (AS) domain"/>
    <property type="match status" value="1"/>
</dbReference>
<organism evidence="2 3">
    <name type="scientific">Algicella marina</name>
    <dbReference type="NCBI Taxonomy" id="2683284"/>
    <lineage>
        <taxon>Bacteria</taxon>
        <taxon>Pseudomonadati</taxon>
        <taxon>Pseudomonadota</taxon>
        <taxon>Alphaproteobacteria</taxon>
        <taxon>Rhodobacterales</taxon>
        <taxon>Paracoccaceae</taxon>
        <taxon>Algicella</taxon>
    </lineage>
</organism>
<dbReference type="InterPro" id="IPR023631">
    <property type="entry name" value="Amidase_dom"/>
</dbReference>
<protein>
    <submittedName>
        <fullName evidence="2">Amidase</fullName>
    </submittedName>
</protein>
<feature type="domain" description="Amidase" evidence="1">
    <location>
        <begin position="26"/>
        <end position="430"/>
    </location>
</feature>
<proteinExistence type="predicted"/>
<evidence type="ECO:0000313" key="3">
    <source>
        <dbReference type="Proteomes" id="UP000464495"/>
    </source>
</evidence>
<gene>
    <name evidence="2" type="ORF">GO499_19380</name>
</gene>
<dbReference type="RefSeq" id="WP_161863732.1">
    <property type="nucleotide sequence ID" value="NZ_CP046620.1"/>
</dbReference>